<dbReference type="GO" id="GO:0070390">
    <property type="term" value="C:transcription export complex 2"/>
    <property type="evidence" value="ECO:0007669"/>
    <property type="project" value="TreeGrafter"/>
</dbReference>
<dbReference type="AlphaFoldDB" id="A0AAV5HGK7"/>
<dbReference type="Proteomes" id="UP001054252">
    <property type="component" value="Unassembled WGS sequence"/>
</dbReference>
<proteinExistence type="predicted"/>
<keyword evidence="2" id="KW-1185">Reference proteome</keyword>
<protein>
    <submittedName>
        <fullName evidence="1">Uncharacterized protein</fullName>
    </submittedName>
</protein>
<evidence type="ECO:0000313" key="2">
    <source>
        <dbReference type="Proteomes" id="UP001054252"/>
    </source>
</evidence>
<dbReference type="GO" id="GO:0005737">
    <property type="term" value="C:cytoplasm"/>
    <property type="evidence" value="ECO:0007669"/>
    <property type="project" value="TreeGrafter"/>
</dbReference>
<accession>A0AAV5HGK7</accession>
<dbReference type="EMBL" id="BPVZ01000001">
    <property type="protein sequence ID" value="GKU85617.1"/>
    <property type="molecule type" value="Genomic_DNA"/>
</dbReference>
<dbReference type="GO" id="GO:0006406">
    <property type="term" value="P:mRNA export from nucleus"/>
    <property type="evidence" value="ECO:0007669"/>
    <property type="project" value="TreeGrafter"/>
</dbReference>
<dbReference type="InterPro" id="IPR045107">
    <property type="entry name" value="SAC3/GANP/THP3"/>
</dbReference>
<evidence type="ECO:0000313" key="1">
    <source>
        <dbReference type="EMBL" id="GKU85617.1"/>
    </source>
</evidence>
<dbReference type="PANTHER" id="PTHR12436:SF17">
    <property type="entry name" value="SAC3 FAMILY PROTEIN B"/>
    <property type="match status" value="1"/>
</dbReference>
<gene>
    <name evidence="1" type="ORF">SLEP1_g259</name>
</gene>
<comment type="caution">
    <text evidence="1">The sequence shown here is derived from an EMBL/GenBank/DDBJ whole genome shotgun (WGS) entry which is preliminary data.</text>
</comment>
<organism evidence="1 2">
    <name type="scientific">Rubroshorea leprosula</name>
    <dbReference type="NCBI Taxonomy" id="152421"/>
    <lineage>
        <taxon>Eukaryota</taxon>
        <taxon>Viridiplantae</taxon>
        <taxon>Streptophyta</taxon>
        <taxon>Embryophyta</taxon>
        <taxon>Tracheophyta</taxon>
        <taxon>Spermatophyta</taxon>
        <taxon>Magnoliopsida</taxon>
        <taxon>eudicotyledons</taxon>
        <taxon>Gunneridae</taxon>
        <taxon>Pentapetalae</taxon>
        <taxon>rosids</taxon>
        <taxon>malvids</taxon>
        <taxon>Malvales</taxon>
        <taxon>Dipterocarpaceae</taxon>
        <taxon>Rubroshorea</taxon>
    </lineage>
</organism>
<dbReference type="PANTHER" id="PTHR12436">
    <property type="entry name" value="80 KDA MCM3-ASSOCIATED PROTEIN"/>
    <property type="match status" value="1"/>
</dbReference>
<name>A0AAV5HGK7_9ROSI</name>
<reference evidence="1 2" key="1">
    <citation type="journal article" date="2021" name="Commun. Biol.">
        <title>The genome of Shorea leprosula (Dipterocarpaceae) highlights the ecological relevance of drought in aseasonal tropical rainforests.</title>
        <authorList>
            <person name="Ng K.K.S."/>
            <person name="Kobayashi M.J."/>
            <person name="Fawcett J.A."/>
            <person name="Hatakeyama M."/>
            <person name="Paape T."/>
            <person name="Ng C.H."/>
            <person name="Ang C.C."/>
            <person name="Tnah L.H."/>
            <person name="Lee C.T."/>
            <person name="Nishiyama T."/>
            <person name="Sese J."/>
            <person name="O'Brien M.J."/>
            <person name="Copetti D."/>
            <person name="Mohd Noor M.I."/>
            <person name="Ong R.C."/>
            <person name="Putra M."/>
            <person name="Sireger I.Z."/>
            <person name="Indrioko S."/>
            <person name="Kosugi Y."/>
            <person name="Izuno A."/>
            <person name="Isagi Y."/>
            <person name="Lee S.L."/>
            <person name="Shimizu K.K."/>
        </authorList>
    </citation>
    <scope>NUCLEOTIDE SEQUENCE [LARGE SCALE GENOMIC DNA]</scope>
    <source>
        <strain evidence="1">214</strain>
    </source>
</reference>
<sequence>MSIPSGSSLPLLVLCDSFSGEVRDPSSIIVNELSLHDLDKSRVSSFSVAFLACNQQLEQPDVFFSDEQLRKGLRWLASKSPLQPALQSMKLRELVIAQLSPSLEMLDKMSVYEVGPNHCISAFNKALDWSLGEIAIAAKANPTNWPCPEINLLEDSSEEHLVVKWYLPSVGWSLAAATTPLECALRDCQLPSFPEDISWLHRGSSNVDEIKNHIIQLQNCLLRYLTESSKMMGVPLATTEACVIPHRSTQLELCNLSYHIVPNWVMIFRRIFNWRLLSLSTGALSSAYVLESHLAEKLEDLDKLLLEDSTPLYCFNQPPPEELIEVGCCPLKSERDEPKTQTFQPETMPNFEVQEPAITSILTEDEERSSHEGKLVVADDVAQLTSKSENHNSQVFVAAGDSDKINRLLEQCNIRQNSMDKKLSIYFWRTHFIWIEQFCV</sequence>